<dbReference type="GO" id="GO:0000976">
    <property type="term" value="F:transcription cis-regulatory region binding"/>
    <property type="evidence" value="ECO:0007669"/>
    <property type="project" value="TreeGrafter"/>
</dbReference>
<dbReference type="SUPFAM" id="SSF53822">
    <property type="entry name" value="Periplasmic binding protein-like I"/>
    <property type="match status" value="1"/>
</dbReference>
<dbReference type="PROSITE" id="PS50932">
    <property type="entry name" value="HTH_LACI_2"/>
    <property type="match status" value="1"/>
</dbReference>
<dbReference type="Gene3D" id="1.10.260.40">
    <property type="entry name" value="lambda repressor-like DNA-binding domains"/>
    <property type="match status" value="1"/>
</dbReference>
<dbReference type="AlphaFoldDB" id="A0A645APG9"/>
<evidence type="ECO:0000313" key="5">
    <source>
        <dbReference type="EMBL" id="MPM54211.1"/>
    </source>
</evidence>
<keyword evidence="3" id="KW-0804">Transcription</keyword>
<protein>
    <submittedName>
        <fullName evidence="5">HTH-type transcriptional repressor PurR</fullName>
    </submittedName>
</protein>
<gene>
    <name evidence="5" type="primary">purR_43</name>
    <name evidence="5" type="ORF">SDC9_100985</name>
</gene>
<dbReference type="InterPro" id="IPR028082">
    <property type="entry name" value="Peripla_BP_I"/>
</dbReference>
<dbReference type="GO" id="GO:0003700">
    <property type="term" value="F:DNA-binding transcription factor activity"/>
    <property type="evidence" value="ECO:0007669"/>
    <property type="project" value="TreeGrafter"/>
</dbReference>
<evidence type="ECO:0000259" key="4">
    <source>
        <dbReference type="PROSITE" id="PS50932"/>
    </source>
</evidence>
<dbReference type="EMBL" id="VSSQ01014700">
    <property type="protein sequence ID" value="MPM54211.1"/>
    <property type="molecule type" value="Genomic_DNA"/>
</dbReference>
<comment type="caution">
    <text evidence="5">The sequence shown here is derived from an EMBL/GenBank/DDBJ whole genome shotgun (WGS) entry which is preliminary data.</text>
</comment>
<dbReference type="PANTHER" id="PTHR30146">
    <property type="entry name" value="LACI-RELATED TRANSCRIPTIONAL REPRESSOR"/>
    <property type="match status" value="1"/>
</dbReference>
<evidence type="ECO:0000256" key="1">
    <source>
        <dbReference type="ARBA" id="ARBA00023015"/>
    </source>
</evidence>
<dbReference type="InterPro" id="IPR010982">
    <property type="entry name" value="Lambda_DNA-bd_dom_sf"/>
</dbReference>
<dbReference type="InterPro" id="IPR000843">
    <property type="entry name" value="HTH_LacI"/>
</dbReference>
<sequence length="340" mass="37868">MKRYATLKDVAKLAGTTAATVSYVLNEKEGRYISDETRRKVLEAAEQLEYVKSIGASSLKGKSRKLIAILIPQFENQFFTRIVVASEEVFVKHGYDLIICNTFDKPEREKAILNRMIQQRVDGIILTPTKMGTENTKLLRKVGMKMVVVDRPLPGVKDFFWVATNNYGCGFVGAHYLFSKGHKRVAYIGWNSGIEDLEARKRAFFDAADTYGISQDSLIVAEGGFSAEEGCRLTSFVLEKHPEVTAIFYGFNIQALGGVTCLSQRGISIPEELSVMIIGSPEWIMAGKNDFTHVDMNDLELGRKAANLLLSQIQAEGDVPFQHIIQDCSLIEGSSVRDIH</sequence>
<dbReference type="SUPFAM" id="SSF47413">
    <property type="entry name" value="lambda repressor-like DNA-binding domains"/>
    <property type="match status" value="1"/>
</dbReference>
<feature type="domain" description="HTH lacI-type" evidence="4">
    <location>
        <begin position="5"/>
        <end position="61"/>
    </location>
</feature>
<dbReference type="Gene3D" id="3.40.50.2300">
    <property type="match status" value="2"/>
</dbReference>
<keyword evidence="2" id="KW-0238">DNA-binding</keyword>
<dbReference type="PANTHER" id="PTHR30146:SF109">
    <property type="entry name" value="HTH-TYPE TRANSCRIPTIONAL REGULATOR GALS"/>
    <property type="match status" value="1"/>
</dbReference>
<reference evidence="5" key="1">
    <citation type="submission" date="2019-08" db="EMBL/GenBank/DDBJ databases">
        <authorList>
            <person name="Kucharzyk K."/>
            <person name="Murdoch R.W."/>
            <person name="Higgins S."/>
            <person name="Loffler F."/>
        </authorList>
    </citation>
    <scope>NUCLEOTIDE SEQUENCE</scope>
</reference>
<dbReference type="Pfam" id="PF00356">
    <property type="entry name" value="LacI"/>
    <property type="match status" value="1"/>
</dbReference>
<dbReference type="InterPro" id="IPR046335">
    <property type="entry name" value="LacI/GalR-like_sensor"/>
</dbReference>
<proteinExistence type="predicted"/>
<dbReference type="Pfam" id="PF13377">
    <property type="entry name" value="Peripla_BP_3"/>
    <property type="match status" value="1"/>
</dbReference>
<organism evidence="5">
    <name type="scientific">bioreactor metagenome</name>
    <dbReference type="NCBI Taxonomy" id="1076179"/>
    <lineage>
        <taxon>unclassified sequences</taxon>
        <taxon>metagenomes</taxon>
        <taxon>ecological metagenomes</taxon>
    </lineage>
</organism>
<dbReference type="CDD" id="cd01392">
    <property type="entry name" value="HTH_LacI"/>
    <property type="match status" value="1"/>
</dbReference>
<accession>A0A645APG9</accession>
<evidence type="ECO:0000256" key="3">
    <source>
        <dbReference type="ARBA" id="ARBA00023163"/>
    </source>
</evidence>
<dbReference type="CDD" id="cd06267">
    <property type="entry name" value="PBP1_LacI_sugar_binding-like"/>
    <property type="match status" value="1"/>
</dbReference>
<name>A0A645APG9_9ZZZZ</name>
<keyword evidence="1" id="KW-0805">Transcription regulation</keyword>
<evidence type="ECO:0000256" key="2">
    <source>
        <dbReference type="ARBA" id="ARBA00023125"/>
    </source>
</evidence>
<dbReference type="SMART" id="SM00354">
    <property type="entry name" value="HTH_LACI"/>
    <property type="match status" value="1"/>
</dbReference>